<comment type="similarity">
    <text evidence="1">Belongs to the Gfo/Idh/MocA family.</text>
</comment>
<evidence type="ECO:0000259" key="2">
    <source>
        <dbReference type="Pfam" id="PF01408"/>
    </source>
</evidence>
<keyword evidence="5" id="KW-1185">Reference proteome</keyword>
<dbReference type="SUPFAM" id="SSF55347">
    <property type="entry name" value="Glyceraldehyde-3-phosphate dehydrogenase-like, C-terminal domain"/>
    <property type="match status" value="1"/>
</dbReference>
<dbReference type="Gene3D" id="3.30.360.10">
    <property type="entry name" value="Dihydrodipicolinate Reductase, domain 2"/>
    <property type="match status" value="1"/>
</dbReference>
<dbReference type="Pfam" id="PF01408">
    <property type="entry name" value="GFO_IDH_MocA"/>
    <property type="match status" value="1"/>
</dbReference>
<proteinExistence type="inferred from homology"/>
<evidence type="ECO:0000313" key="5">
    <source>
        <dbReference type="Proteomes" id="UP000830167"/>
    </source>
</evidence>
<dbReference type="RefSeq" id="WP_347436189.1">
    <property type="nucleotide sequence ID" value="NZ_CP089291.1"/>
</dbReference>
<evidence type="ECO:0000259" key="3">
    <source>
        <dbReference type="Pfam" id="PF02894"/>
    </source>
</evidence>
<gene>
    <name evidence="4" type="ORF">LSG31_16605</name>
</gene>
<name>A0ABY4CGL3_9BACL</name>
<dbReference type="PANTHER" id="PTHR43249">
    <property type="entry name" value="UDP-N-ACETYL-2-AMINO-2-DEOXY-D-GLUCURONATE OXIDASE"/>
    <property type="match status" value="1"/>
</dbReference>
<sequence length="353" mass="38538">MAETLGFAVIGCGVIGLKHAEEISRIADAKLVAVTDSVLERAKSSGETFGVEWYQDFRQMLKRPDIQIVNICTPSGMHADFAVEVAKAGKHVIVEKPIDIAIEKADAMIEACKEAGVKLCVISQHRFDPATARVKASIEEGKLGQLFLAEAAVNWYRSQGYYDSGDWRGTWAFDGGGALMNQSIHTIDVLQYLMGPIESVHAYMGTKNHERIEVEDVAVAIARFRNGGMGTIAGTTAAYPGLSTRLEIFGTNGSAVIESDQLTHLYQIETPVKGVHHRIKATNLAQESECNKNDTASTPAISAHRFQFQDMIDAVRSNREPLVNGIEGRKSLEIILAIYKSAQTGETVYLPLN</sequence>
<dbReference type="InterPro" id="IPR036291">
    <property type="entry name" value="NAD(P)-bd_dom_sf"/>
</dbReference>
<dbReference type="Gene3D" id="3.40.50.720">
    <property type="entry name" value="NAD(P)-binding Rossmann-like Domain"/>
    <property type="match status" value="1"/>
</dbReference>
<reference evidence="4" key="1">
    <citation type="submission" date="2021-12" db="EMBL/GenBank/DDBJ databases">
        <title>Alicyclobacillaceae gen. nov., sp. nov., isolated from chalcocite enrichment system.</title>
        <authorList>
            <person name="Jiang Z."/>
        </authorList>
    </citation>
    <scope>NUCLEOTIDE SEQUENCE</scope>
    <source>
        <strain evidence="4">MYW30-H2</strain>
    </source>
</reference>
<dbReference type="Proteomes" id="UP000830167">
    <property type="component" value="Chromosome"/>
</dbReference>
<dbReference type="PANTHER" id="PTHR43249:SF1">
    <property type="entry name" value="D-GLUCOSIDE 3-DEHYDROGENASE"/>
    <property type="match status" value="1"/>
</dbReference>
<evidence type="ECO:0000313" key="4">
    <source>
        <dbReference type="EMBL" id="UOF89499.1"/>
    </source>
</evidence>
<feature type="domain" description="Gfo/Idh/MocA-like oxidoreductase C-terminal" evidence="3">
    <location>
        <begin position="135"/>
        <end position="348"/>
    </location>
</feature>
<dbReference type="Pfam" id="PF02894">
    <property type="entry name" value="GFO_IDH_MocA_C"/>
    <property type="match status" value="1"/>
</dbReference>
<dbReference type="SUPFAM" id="SSF51735">
    <property type="entry name" value="NAD(P)-binding Rossmann-fold domains"/>
    <property type="match status" value="1"/>
</dbReference>
<dbReference type="InterPro" id="IPR052515">
    <property type="entry name" value="Gfo/Idh/MocA_Oxidoreductase"/>
</dbReference>
<evidence type="ECO:0000256" key="1">
    <source>
        <dbReference type="ARBA" id="ARBA00010928"/>
    </source>
</evidence>
<dbReference type="InterPro" id="IPR004104">
    <property type="entry name" value="Gfo/Idh/MocA-like_OxRdtase_C"/>
</dbReference>
<accession>A0ABY4CGL3</accession>
<protein>
    <submittedName>
        <fullName evidence="4">Gfo/Idh/MocA family oxidoreductase</fullName>
    </submittedName>
</protein>
<feature type="domain" description="Gfo/Idh/MocA-like oxidoreductase N-terminal" evidence="2">
    <location>
        <begin position="6"/>
        <end position="121"/>
    </location>
</feature>
<organism evidence="4 5">
    <name type="scientific">Fodinisporobacter ferrooxydans</name>
    <dbReference type="NCBI Taxonomy" id="2901836"/>
    <lineage>
        <taxon>Bacteria</taxon>
        <taxon>Bacillati</taxon>
        <taxon>Bacillota</taxon>
        <taxon>Bacilli</taxon>
        <taxon>Bacillales</taxon>
        <taxon>Alicyclobacillaceae</taxon>
        <taxon>Fodinisporobacter</taxon>
    </lineage>
</organism>
<dbReference type="EMBL" id="CP089291">
    <property type="protein sequence ID" value="UOF89499.1"/>
    <property type="molecule type" value="Genomic_DNA"/>
</dbReference>
<dbReference type="InterPro" id="IPR000683">
    <property type="entry name" value="Gfo/Idh/MocA-like_OxRdtase_N"/>
</dbReference>